<keyword evidence="4" id="KW-1185">Reference proteome</keyword>
<reference evidence="3 4" key="1">
    <citation type="submission" date="2019-02" db="EMBL/GenBank/DDBJ databases">
        <title>Deep-cultivation of Planctomycetes and their phenomic and genomic characterization uncovers novel biology.</title>
        <authorList>
            <person name="Wiegand S."/>
            <person name="Jogler M."/>
            <person name="Boedeker C."/>
            <person name="Pinto D."/>
            <person name="Vollmers J."/>
            <person name="Rivas-Marin E."/>
            <person name="Kohn T."/>
            <person name="Peeters S.H."/>
            <person name="Heuer A."/>
            <person name="Rast P."/>
            <person name="Oberbeckmann S."/>
            <person name="Bunk B."/>
            <person name="Jeske O."/>
            <person name="Meyerdierks A."/>
            <person name="Storesund J.E."/>
            <person name="Kallscheuer N."/>
            <person name="Luecker S."/>
            <person name="Lage O.M."/>
            <person name="Pohl T."/>
            <person name="Merkel B.J."/>
            <person name="Hornburger P."/>
            <person name="Mueller R.-W."/>
            <person name="Bruemmer F."/>
            <person name="Labrenz M."/>
            <person name="Spormann A.M."/>
            <person name="Op den Camp H."/>
            <person name="Overmann J."/>
            <person name="Amann R."/>
            <person name="Jetten M.S.M."/>
            <person name="Mascher T."/>
            <person name="Medema M.H."/>
            <person name="Devos D.P."/>
            <person name="Kaster A.-K."/>
            <person name="Ovreas L."/>
            <person name="Rohde M."/>
            <person name="Galperin M.Y."/>
            <person name="Jogler C."/>
        </authorList>
    </citation>
    <scope>NUCLEOTIDE SEQUENCE [LARGE SCALE GENOMIC DNA]</scope>
    <source>
        <strain evidence="3 4">K22_7</strain>
    </source>
</reference>
<protein>
    <submittedName>
        <fullName evidence="3">Uncharacterized protein</fullName>
    </submittedName>
</protein>
<feature type="compositionally biased region" description="Polar residues" evidence="2">
    <location>
        <begin position="156"/>
        <end position="168"/>
    </location>
</feature>
<gene>
    <name evidence="3" type="ORF">K227x_55990</name>
</gene>
<sequence length="207" mass="23171">MVPPTATEPDDAARCEVHSVPPIGDQSLIVNDDGSANDAVIASLQGVVSDVDDFMSSWLERLSQSDVLCQNPLTTDQRLRERIERFEREKSRWEDKRRCQEREIHQKLDQLSDAWLRLESEQRRFLQTKGSRHPIAVANNAAIDDGVEKNPVPISGKQSVNEQVSSPRSVEATASEARESAVLQFQRLRQEIEFNRPSSGAAPLGTP</sequence>
<organism evidence="3 4">
    <name type="scientific">Rubripirellula lacrimiformis</name>
    <dbReference type="NCBI Taxonomy" id="1930273"/>
    <lineage>
        <taxon>Bacteria</taxon>
        <taxon>Pseudomonadati</taxon>
        <taxon>Planctomycetota</taxon>
        <taxon>Planctomycetia</taxon>
        <taxon>Pirellulales</taxon>
        <taxon>Pirellulaceae</taxon>
        <taxon>Rubripirellula</taxon>
    </lineage>
</organism>
<dbReference type="RefSeq" id="WP_145174780.1">
    <property type="nucleotide sequence ID" value="NZ_CP036525.1"/>
</dbReference>
<evidence type="ECO:0000256" key="1">
    <source>
        <dbReference type="SAM" id="Coils"/>
    </source>
</evidence>
<feature type="region of interest" description="Disordered" evidence="2">
    <location>
        <begin position="144"/>
        <end position="177"/>
    </location>
</feature>
<dbReference type="OrthoDB" id="290747at2"/>
<dbReference type="AlphaFoldDB" id="A0A517NJ69"/>
<feature type="coiled-coil region" evidence="1">
    <location>
        <begin position="76"/>
        <end position="103"/>
    </location>
</feature>
<dbReference type="KEGG" id="rlc:K227x_55990"/>
<dbReference type="Proteomes" id="UP000318538">
    <property type="component" value="Chromosome"/>
</dbReference>
<proteinExistence type="predicted"/>
<evidence type="ECO:0000313" key="3">
    <source>
        <dbReference type="EMBL" id="QDT07174.1"/>
    </source>
</evidence>
<name>A0A517NJ69_9BACT</name>
<accession>A0A517NJ69</accession>
<evidence type="ECO:0000256" key="2">
    <source>
        <dbReference type="SAM" id="MobiDB-lite"/>
    </source>
</evidence>
<evidence type="ECO:0000313" key="4">
    <source>
        <dbReference type="Proteomes" id="UP000318538"/>
    </source>
</evidence>
<keyword evidence="1" id="KW-0175">Coiled coil</keyword>
<dbReference type="EMBL" id="CP036525">
    <property type="protein sequence ID" value="QDT07174.1"/>
    <property type="molecule type" value="Genomic_DNA"/>
</dbReference>